<proteinExistence type="predicted"/>
<evidence type="ECO:0000313" key="2">
    <source>
        <dbReference type="EMBL" id="KAA1397257.1"/>
    </source>
</evidence>
<feature type="transmembrane region" description="Helical" evidence="1">
    <location>
        <begin position="109"/>
        <end position="127"/>
    </location>
</feature>
<reference evidence="2" key="1">
    <citation type="submission" date="2019-09" db="EMBL/GenBank/DDBJ databases">
        <authorList>
            <person name="Li J."/>
        </authorList>
    </citation>
    <scope>NUCLEOTIDE SEQUENCE [LARGE SCALE GENOMIC DNA]</scope>
    <source>
        <strain evidence="2">JCM 14732</strain>
    </source>
</reference>
<sequence>MRLVRGLLLLTGLGFGLWGVWLMRDFTSEQLVSMGTFLAGGVLLHDAVIAPVTVLLGVVAARLLPGRTRSVAAIAFLVWATLTVAFVNVLSGQGGKPDNDTVLHRPYGLSWVVMTALIAAIAATVAYRRRRIAGPPRSR</sequence>
<organism evidence="2 3">
    <name type="scientific">Aeromicrobium ginsengisoli</name>
    <dbReference type="NCBI Taxonomy" id="363867"/>
    <lineage>
        <taxon>Bacteria</taxon>
        <taxon>Bacillati</taxon>
        <taxon>Actinomycetota</taxon>
        <taxon>Actinomycetes</taxon>
        <taxon>Propionibacteriales</taxon>
        <taxon>Nocardioidaceae</taxon>
        <taxon>Aeromicrobium</taxon>
    </lineage>
</organism>
<keyword evidence="1" id="KW-0812">Transmembrane</keyword>
<feature type="transmembrane region" description="Helical" evidence="1">
    <location>
        <begin position="43"/>
        <end position="64"/>
    </location>
</feature>
<dbReference type="OrthoDB" id="4559029at2"/>
<protein>
    <submittedName>
        <fullName evidence="2">Uncharacterized protein</fullName>
    </submittedName>
</protein>
<evidence type="ECO:0000313" key="3">
    <source>
        <dbReference type="Proteomes" id="UP000380867"/>
    </source>
</evidence>
<gene>
    <name evidence="2" type="ORF">ESP70_007625</name>
</gene>
<name>A0A5M4FD68_9ACTN</name>
<keyword evidence="1" id="KW-1133">Transmembrane helix</keyword>
<keyword evidence="1" id="KW-0472">Membrane</keyword>
<feature type="transmembrane region" description="Helical" evidence="1">
    <location>
        <begin position="71"/>
        <end position="89"/>
    </location>
</feature>
<evidence type="ECO:0000256" key="1">
    <source>
        <dbReference type="SAM" id="Phobius"/>
    </source>
</evidence>
<dbReference type="Proteomes" id="UP000380867">
    <property type="component" value="Unassembled WGS sequence"/>
</dbReference>
<accession>A0A5M4FD68</accession>
<dbReference type="RefSeq" id="WP_149688740.1">
    <property type="nucleotide sequence ID" value="NZ_SDPQ02000002.1"/>
</dbReference>
<keyword evidence="3" id="KW-1185">Reference proteome</keyword>
<dbReference type="AlphaFoldDB" id="A0A5M4FD68"/>
<feature type="transmembrane region" description="Helical" evidence="1">
    <location>
        <begin position="7"/>
        <end position="23"/>
    </location>
</feature>
<dbReference type="EMBL" id="SDPQ02000002">
    <property type="protein sequence ID" value="KAA1397257.1"/>
    <property type="molecule type" value="Genomic_DNA"/>
</dbReference>
<comment type="caution">
    <text evidence="2">The sequence shown here is derived from an EMBL/GenBank/DDBJ whole genome shotgun (WGS) entry which is preliminary data.</text>
</comment>